<dbReference type="GO" id="GO:0005524">
    <property type="term" value="F:ATP binding"/>
    <property type="evidence" value="ECO:0007669"/>
    <property type="project" value="UniProtKB-UniRule"/>
</dbReference>
<dbReference type="Pfam" id="PF02655">
    <property type="entry name" value="ATP-grasp_3"/>
    <property type="match status" value="1"/>
</dbReference>
<dbReference type="SUPFAM" id="SSF56059">
    <property type="entry name" value="Glutathione synthetase ATP-binding domain-like"/>
    <property type="match status" value="1"/>
</dbReference>
<keyword evidence="1" id="KW-0547">Nucleotide-binding</keyword>
<name>A0A3Q8S482_9BACL</name>
<evidence type="ECO:0000256" key="1">
    <source>
        <dbReference type="PROSITE-ProRule" id="PRU00409"/>
    </source>
</evidence>
<keyword evidence="4" id="KW-1185">Reference proteome</keyword>
<evidence type="ECO:0000259" key="2">
    <source>
        <dbReference type="PROSITE" id="PS50975"/>
    </source>
</evidence>
<keyword evidence="1" id="KW-0067">ATP-binding</keyword>
<dbReference type="OrthoDB" id="9803907at2"/>
<dbReference type="Proteomes" id="UP000273145">
    <property type="component" value="Chromosome"/>
</dbReference>
<organism evidence="3 4">
    <name type="scientific">Paenibacillus lentus</name>
    <dbReference type="NCBI Taxonomy" id="1338368"/>
    <lineage>
        <taxon>Bacteria</taxon>
        <taxon>Bacillati</taxon>
        <taxon>Bacillota</taxon>
        <taxon>Bacilli</taxon>
        <taxon>Bacillales</taxon>
        <taxon>Paenibacillaceae</taxon>
        <taxon>Paenibacillus</taxon>
    </lineage>
</organism>
<sequence length="317" mass="36182">MNICITSIGSATAINLIKLLKAQTKHEVSIIGLDCNTFGYTSGSLLVDKFVRSPLALEESYINFIEDLIVKEKIDLLIPIHDFEIFRLSQHKLDIQMIIPNQTTIDLFRDKFISAVSMQEIGITVPPMIIRGESIGSDIEKVIVRERIGVGSTGIRILNVDEYFKVSEDMDEDKEFAQGFITGDEYTVDVFSDKEGLPKLIIPRIRLEVKAGVATKIRIVHHTELIKMTEKILTKYPIPGFCNVQFIVNEKGIYFIELNPRYGGMSISSSLASVNIMELFIDHFVNCEPLSDYNEYMKLVKWNSVVTRYYEEKIFYE</sequence>
<dbReference type="Gene3D" id="3.40.50.20">
    <property type="match status" value="1"/>
</dbReference>
<dbReference type="KEGG" id="plen:EIM92_06930"/>
<accession>A0A3Q8S482</accession>
<dbReference type="PROSITE" id="PS50975">
    <property type="entry name" value="ATP_GRASP"/>
    <property type="match status" value="1"/>
</dbReference>
<dbReference type="AlphaFoldDB" id="A0A3Q8S482"/>
<proteinExistence type="predicted"/>
<feature type="domain" description="ATP-grasp" evidence="2">
    <location>
        <begin position="115"/>
        <end position="285"/>
    </location>
</feature>
<reference evidence="3 4" key="1">
    <citation type="submission" date="2018-11" db="EMBL/GenBank/DDBJ databases">
        <title>Genome sequencing of Paenibacillus lentus DSM25539(T).</title>
        <authorList>
            <person name="Kook J.-K."/>
            <person name="Park S.-N."/>
            <person name="Lim Y.K."/>
        </authorList>
    </citation>
    <scope>NUCLEOTIDE SEQUENCE [LARGE SCALE GENOMIC DNA]</scope>
    <source>
        <strain evidence="3 4">DSM 25539</strain>
    </source>
</reference>
<dbReference type="InterPro" id="IPR003806">
    <property type="entry name" value="ATP-grasp_PylC-type"/>
</dbReference>
<protein>
    <submittedName>
        <fullName evidence="3">ATP-grasp domain-containing protein</fullName>
    </submittedName>
</protein>
<dbReference type="InterPro" id="IPR011761">
    <property type="entry name" value="ATP-grasp"/>
</dbReference>
<evidence type="ECO:0000313" key="4">
    <source>
        <dbReference type="Proteomes" id="UP000273145"/>
    </source>
</evidence>
<dbReference type="Gene3D" id="3.30.470.20">
    <property type="entry name" value="ATP-grasp fold, B domain"/>
    <property type="match status" value="1"/>
</dbReference>
<dbReference type="EMBL" id="CP034248">
    <property type="protein sequence ID" value="AZK45973.1"/>
    <property type="molecule type" value="Genomic_DNA"/>
</dbReference>
<dbReference type="GO" id="GO:0046872">
    <property type="term" value="F:metal ion binding"/>
    <property type="evidence" value="ECO:0007669"/>
    <property type="project" value="InterPro"/>
</dbReference>
<dbReference type="InterPro" id="IPR048764">
    <property type="entry name" value="PylC_N"/>
</dbReference>
<dbReference type="Pfam" id="PF21360">
    <property type="entry name" value="PylC-like_N"/>
    <property type="match status" value="1"/>
</dbReference>
<gene>
    <name evidence="3" type="ORF">EIM92_06930</name>
</gene>
<dbReference type="RefSeq" id="WP_125082062.1">
    <property type="nucleotide sequence ID" value="NZ_CP034248.1"/>
</dbReference>
<evidence type="ECO:0000313" key="3">
    <source>
        <dbReference type="EMBL" id="AZK45973.1"/>
    </source>
</evidence>